<dbReference type="EMBL" id="MSCO01000003">
    <property type="protein sequence ID" value="PQJ83327.1"/>
    <property type="molecule type" value="Genomic_DNA"/>
</dbReference>
<comment type="caution">
    <text evidence="1">The sequence shown here is derived from an EMBL/GenBank/DDBJ whole genome shotgun (WGS) entry which is preliminary data.</text>
</comment>
<dbReference type="InterPro" id="IPR027417">
    <property type="entry name" value="P-loop_NTPase"/>
</dbReference>
<gene>
    <name evidence="1" type="ORF">BTO22_18235</name>
</gene>
<dbReference type="Proteomes" id="UP000239263">
    <property type="component" value="Unassembled WGS sequence"/>
</dbReference>
<sequence>MLKVYIDLFNELKRLNIFYLSWKSNHELNKALDGNTDLDLYVSYDSKSKFHKAIVNKKFKKMNTTVSNHPYIAHYLGYDEVEMKTVHLHVYYKIVTGQSNSKNYILPLDDFFKENCDNGREFPVLNSDAQGVIFLIRYFLKFGGAYNTFLLIRDREKYSKELEGVTFDYNGKLPLNINDLSYKKMISSFKSNNIICKYYTSIVLKLTFSGYKRRGFLSYIPFLYVNFFKRTVNKIFFKKKKYLDYGTVVSICGLDGSGKSTMVASLSELFSDKITVKKVSIGRPNPTKLTFVFWFFIRFIELIKNTKKDESKPIEKYFPKSNVGIISAFRYFLLSYERKNAIINAHRYAEKGYIVLTDRYITTDYGKMDSPRIVCSIRKSKLYNFLSKLEINNYKTMYPSDVVINLDVPVNVSIERNQKRNKIGKETDNEIRARHIINNNMNYISNIYFSVDATSEFEFVKFKVFSLVWDNV</sequence>
<organism evidence="1 2">
    <name type="scientific">Aliivibrio sifiae</name>
    <dbReference type="NCBI Taxonomy" id="566293"/>
    <lineage>
        <taxon>Bacteria</taxon>
        <taxon>Pseudomonadati</taxon>
        <taxon>Pseudomonadota</taxon>
        <taxon>Gammaproteobacteria</taxon>
        <taxon>Vibrionales</taxon>
        <taxon>Vibrionaceae</taxon>
        <taxon>Aliivibrio</taxon>
    </lineage>
</organism>
<dbReference type="OrthoDB" id="6494800at2"/>
<name>A0A2S7X0H2_9GAMM</name>
<reference evidence="1 2" key="1">
    <citation type="submission" date="2016-12" db="EMBL/GenBank/DDBJ databases">
        <title>Diversity of luminous bacteria.</title>
        <authorList>
            <person name="Yoshizawa S."/>
            <person name="Kogure K."/>
        </authorList>
    </citation>
    <scope>NUCLEOTIDE SEQUENCE [LARGE SCALE GENOMIC DNA]</scope>
    <source>
        <strain evidence="1 2">ATCC 33715</strain>
    </source>
</reference>
<dbReference type="AlphaFoldDB" id="A0A2S7X0H2"/>
<protein>
    <recommendedName>
        <fullName evidence="3">Thymidylate kinase-like domain-containing protein</fullName>
    </recommendedName>
</protein>
<dbReference type="Gene3D" id="3.40.50.300">
    <property type="entry name" value="P-loop containing nucleotide triphosphate hydrolases"/>
    <property type="match status" value="1"/>
</dbReference>
<accession>A0A2S7X0H2</accession>
<evidence type="ECO:0000313" key="2">
    <source>
        <dbReference type="Proteomes" id="UP000239263"/>
    </source>
</evidence>
<dbReference type="SUPFAM" id="SSF52540">
    <property type="entry name" value="P-loop containing nucleoside triphosphate hydrolases"/>
    <property type="match status" value="1"/>
</dbReference>
<proteinExistence type="predicted"/>
<evidence type="ECO:0008006" key="3">
    <source>
        <dbReference type="Google" id="ProtNLM"/>
    </source>
</evidence>
<dbReference type="RefSeq" id="WP_105056748.1">
    <property type="nucleotide sequence ID" value="NZ_CAWNRT010000003.1"/>
</dbReference>
<evidence type="ECO:0000313" key="1">
    <source>
        <dbReference type="EMBL" id="PQJ83327.1"/>
    </source>
</evidence>